<proteinExistence type="predicted"/>
<dbReference type="PANTHER" id="PTHR43252:SF2">
    <property type="entry name" value="TRANSCRIPTION REGULATOR, PADR-LIKE FAMILY"/>
    <property type="match status" value="1"/>
</dbReference>
<protein>
    <recommendedName>
        <fullName evidence="1">Transcription regulator PadR N-terminal domain-containing protein</fullName>
    </recommendedName>
</protein>
<dbReference type="InterPro" id="IPR036388">
    <property type="entry name" value="WH-like_DNA-bd_sf"/>
</dbReference>
<dbReference type="Proteomes" id="UP000215137">
    <property type="component" value="Chromosome"/>
</dbReference>
<keyword evidence="3" id="KW-1185">Reference proteome</keyword>
<dbReference type="InterPro" id="IPR036390">
    <property type="entry name" value="WH_DNA-bd_sf"/>
</dbReference>
<dbReference type="Gene3D" id="1.10.10.10">
    <property type="entry name" value="Winged helix-like DNA-binding domain superfamily/Winged helix DNA-binding domain"/>
    <property type="match status" value="1"/>
</dbReference>
<dbReference type="OrthoDB" id="9808762at2"/>
<evidence type="ECO:0000313" key="3">
    <source>
        <dbReference type="Proteomes" id="UP000215137"/>
    </source>
</evidence>
<evidence type="ECO:0000313" key="2">
    <source>
        <dbReference type="EMBL" id="ASV66561.1"/>
    </source>
</evidence>
<dbReference type="EMBL" id="CP022983">
    <property type="protein sequence ID" value="ASV66561.1"/>
    <property type="molecule type" value="Genomic_DNA"/>
</dbReference>
<dbReference type="Pfam" id="PF03551">
    <property type="entry name" value="PadR"/>
    <property type="match status" value="1"/>
</dbReference>
<name>A0A248TEB8_9BACI</name>
<dbReference type="AlphaFoldDB" id="A0A248TEB8"/>
<reference evidence="2 3" key="1">
    <citation type="submission" date="2017-08" db="EMBL/GenBank/DDBJ databases">
        <title>Complete Genome Sequence of Bacillus kochii Oregon-R-modENCODE STRAIN BDGP4, isolated from Drosophila melanogaster gut.</title>
        <authorList>
            <person name="Wan K.H."/>
            <person name="Yu C."/>
            <person name="Park S."/>
            <person name="Hammonds A.S."/>
            <person name="Booth B.W."/>
            <person name="Celniker S.E."/>
        </authorList>
    </citation>
    <scope>NUCLEOTIDE SEQUENCE [LARGE SCALE GENOMIC DNA]</scope>
    <source>
        <strain evidence="2 3">BDGP4</strain>
    </source>
</reference>
<dbReference type="InterPro" id="IPR005149">
    <property type="entry name" value="Tscrpt_reg_PadR_N"/>
</dbReference>
<sequence>MIRIYILGMLAHSVDYPYNIRKKLMNAQPFIKISEGKFYYDFEALHKKNWIEPVQKLQEGSRPEKTLYRITNEGRGHLVEELYLCFQKYTEVADLYIAIHFLNYINKEEAASILKQTIQKEKEKWDTLKTKKEEKEKYNTVSDSSQLIASHAFDKAEFNIKWLERVLEFIK</sequence>
<dbReference type="PANTHER" id="PTHR43252">
    <property type="entry name" value="TRANSCRIPTIONAL REGULATOR YQJI"/>
    <property type="match status" value="1"/>
</dbReference>
<gene>
    <name evidence="2" type="ORF">CKF48_04020</name>
</gene>
<organism evidence="2 3">
    <name type="scientific">Cytobacillus kochii</name>
    <dbReference type="NCBI Taxonomy" id="859143"/>
    <lineage>
        <taxon>Bacteria</taxon>
        <taxon>Bacillati</taxon>
        <taxon>Bacillota</taxon>
        <taxon>Bacilli</taxon>
        <taxon>Bacillales</taxon>
        <taxon>Bacillaceae</taxon>
        <taxon>Cytobacillus</taxon>
    </lineage>
</organism>
<dbReference type="KEGG" id="bko:CKF48_04020"/>
<evidence type="ECO:0000259" key="1">
    <source>
        <dbReference type="Pfam" id="PF03551"/>
    </source>
</evidence>
<feature type="domain" description="Transcription regulator PadR N-terminal" evidence="1">
    <location>
        <begin position="6"/>
        <end position="78"/>
    </location>
</feature>
<accession>A0A248TEB8</accession>
<dbReference type="SUPFAM" id="SSF46785">
    <property type="entry name" value="Winged helix' DNA-binding domain"/>
    <property type="match status" value="1"/>
</dbReference>
<dbReference type="RefSeq" id="WP_095370136.1">
    <property type="nucleotide sequence ID" value="NZ_CP022983.1"/>
</dbReference>